<dbReference type="RefSeq" id="WP_092867513.1">
    <property type="nucleotide sequence ID" value="NZ_FPCH01000002.1"/>
</dbReference>
<dbReference type="Proteomes" id="UP000199423">
    <property type="component" value="Unassembled WGS sequence"/>
</dbReference>
<evidence type="ECO:0000256" key="3">
    <source>
        <dbReference type="ARBA" id="ARBA00022692"/>
    </source>
</evidence>
<proteinExistence type="inferred from homology"/>
<evidence type="ECO:0000256" key="6">
    <source>
        <dbReference type="SAM" id="Phobius"/>
    </source>
</evidence>
<comment type="similarity">
    <text evidence="2">Belongs to the GtrA family.</text>
</comment>
<feature type="transmembrane region" description="Helical" evidence="6">
    <location>
        <begin position="100"/>
        <end position="119"/>
    </location>
</feature>
<evidence type="ECO:0000256" key="2">
    <source>
        <dbReference type="ARBA" id="ARBA00009399"/>
    </source>
</evidence>
<evidence type="ECO:0000256" key="5">
    <source>
        <dbReference type="ARBA" id="ARBA00023136"/>
    </source>
</evidence>
<dbReference type="PANTHER" id="PTHR38459">
    <property type="entry name" value="PROPHAGE BACTOPRENOL-LINKED GLUCOSE TRANSLOCASE HOMOLOG"/>
    <property type="match status" value="1"/>
</dbReference>
<dbReference type="GO" id="GO:0000271">
    <property type="term" value="P:polysaccharide biosynthetic process"/>
    <property type="evidence" value="ECO:0007669"/>
    <property type="project" value="InterPro"/>
</dbReference>
<accession>A0A1I7NFI7</accession>
<keyword evidence="9" id="KW-1185">Reference proteome</keyword>
<reference evidence="9" key="1">
    <citation type="submission" date="2016-10" db="EMBL/GenBank/DDBJ databases">
        <authorList>
            <person name="Varghese N."/>
            <person name="Submissions S."/>
        </authorList>
    </citation>
    <scope>NUCLEOTIDE SEQUENCE [LARGE SCALE GENOMIC DNA]</scope>
    <source>
        <strain evidence="9">DSM 1565</strain>
    </source>
</reference>
<dbReference type="GO" id="GO:0005886">
    <property type="term" value="C:plasma membrane"/>
    <property type="evidence" value="ECO:0007669"/>
    <property type="project" value="TreeGrafter"/>
</dbReference>
<evidence type="ECO:0000313" key="9">
    <source>
        <dbReference type="Proteomes" id="UP000199423"/>
    </source>
</evidence>
<name>A0A1I7NFI7_9HYPH</name>
<dbReference type="EMBL" id="FPCH01000002">
    <property type="protein sequence ID" value="SFV33431.1"/>
    <property type="molecule type" value="Genomic_DNA"/>
</dbReference>
<sequence length="130" mass="13645">MISKFVRYIGTGGVAAIVDVSGFHVLLNAGLPIAIAASLGWLIAAFVNYHLTSRFVFEQAASRGRFLQFLLGAAAGLSINVGVTVICATMIGIAPMPSKVIGIGTAFVINFFINLLWVFRAPPRGLGPAP</sequence>
<dbReference type="Pfam" id="PF04138">
    <property type="entry name" value="GtrA_DPMS_TM"/>
    <property type="match status" value="1"/>
</dbReference>
<feature type="transmembrane region" description="Helical" evidence="6">
    <location>
        <begin position="5"/>
        <end position="27"/>
    </location>
</feature>
<dbReference type="PANTHER" id="PTHR38459:SF1">
    <property type="entry name" value="PROPHAGE BACTOPRENOL-LINKED GLUCOSE TRANSLOCASE HOMOLOG"/>
    <property type="match status" value="1"/>
</dbReference>
<keyword evidence="3 6" id="KW-0812">Transmembrane</keyword>
<dbReference type="AlphaFoldDB" id="A0A1I7NFI7"/>
<evidence type="ECO:0000259" key="7">
    <source>
        <dbReference type="Pfam" id="PF04138"/>
    </source>
</evidence>
<organism evidence="8 9">
    <name type="scientific">Hyphomicrobium facile</name>
    <dbReference type="NCBI Taxonomy" id="51670"/>
    <lineage>
        <taxon>Bacteria</taxon>
        <taxon>Pseudomonadati</taxon>
        <taxon>Pseudomonadota</taxon>
        <taxon>Alphaproteobacteria</taxon>
        <taxon>Hyphomicrobiales</taxon>
        <taxon>Hyphomicrobiaceae</taxon>
        <taxon>Hyphomicrobium</taxon>
    </lineage>
</organism>
<evidence type="ECO:0000256" key="4">
    <source>
        <dbReference type="ARBA" id="ARBA00022989"/>
    </source>
</evidence>
<evidence type="ECO:0000313" key="8">
    <source>
        <dbReference type="EMBL" id="SFV33431.1"/>
    </source>
</evidence>
<feature type="domain" description="GtrA/DPMS transmembrane" evidence="7">
    <location>
        <begin position="7"/>
        <end position="119"/>
    </location>
</feature>
<gene>
    <name evidence="8" type="ORF">SAMN04488557_1984</name>
</gene>
<dbReference type="STRING" id="51670.SAMN04488557_1984"/>
<comment type="subcellular location">
    <subcellularLocation>
        <location evidence="1">Membrane</location>
        <topology evidence="1">Multi-pass membrane protein</topology>
    </subcellularLocation>
</comment>
<feature type="transmembrane region" description="Helical" evidence="6">
    <location>
        <begin position="33"/>
        <end position="57"/>
    </location>
</feature>
<feature type="transmembrane region" description="Helical" evidence="6">
    <location>
        <begin position="69"/>
        <end position="94"/>
    </location>
</feature>
<keyword evidence="5 6" id="KW-0472">Membrane</keyword>
<protein>
    <submittedName>
        <fullName evidence="8">Putative flippase GtrA (Transmembrane translocase of bactoprenol-linked glucose)</fullName>
    </submittedName>
</protein>
<dbReference type="InterPro" id="IPR051401">
    <property type="entry name" value="GtrA_CellWall_Glycosyl"/>
</dbReference>
<dbReference type="OrthoDB" id="8388119at2"/>
<keyword evidence="4 6" id="KW-1133">Transmembrane helix</keyword>
<evidence type="ECO:0000256" key="1">
    <source>
        <dbReference type="ARBA" id="ARBA00004141"/>
    </source>
</evidence>
<dbReference type="InterPro" id="IPR007267">
    <property type="entry name" value="GtrA_DPMS_TM"/>
</dbReference>